<dbReference type="GO" id="GO:0030424">
    <property type="term" value="C:axon"/>
    <property type="evidence" value="ECO:0007669"/>
    <property type="project" value="TreeGrafter"/>
</dbReference>
<dbReference type="GO" id="GO:0050909">
    <property type="term" value="P:sensory perception of taste"/>
    <property type="evidence" value="ECO:0007669"/>
    <property type="project" value="InterPro"/>
</dbReference>
<feature type="transmembrane region" description="Helical" evidence="8">
    <location>
        <begin position="86"/>
        <end position="107"/>
    </location>
</feature>
<keyword evidence="5 8" id="KW-0472">Membrane</keyword>
<evidence type="ECO:0008006" key="12">
    <source>
        <dbReference type="Google" id="ProtNLM"/>
    </source>
</evidence>
<dbReference type="GO" id="GO:0030425">
    <property type="term" value="C:dendrite"/>
    <property type="evidence" value="ECO:0007669"/>
    <property type="project" value="TreeGrafter"/>
</dbReference>
<dbReference type="OrthoDB" id="8176814at2759"/>
<dbReference type="Pfam" id="PF08395">
    <property type="entry name" value="7tm_7"/>
    <property type="match status" value="1"/>
</dbReference>
<feature type="signal peptide" evidence="9">
    <location>
        <begin position="1"/>
        <end position="17"/>
    </location>
</feature>
<keyword evidence="3 8" id="KW-0812">Transmembrane</keyword>
<evidence type="ECO:0000313" key="11">
    <source>
        <dbReference type="Proteomes" id="UP001152888"/>
    </source>
</evidence>
<evidence type="ECO:0000256" key="5">
    <source>
        <dbReference type="ARBA" id="ARBA00023136"/>
    </source>
</evidence>
<dbReference type="Proteomes" id="UP001152888">
    <property type="component" value="Unassembled WGS sequence"/>
</dbReference>
<dbReference type="GO" id="GO:0005886">
    <property type="term" value="C:plasma membrane"/>
    <property type="evidence" value="ECO:0007669"/>
    <property type="project" value="UniProtKB-SubCell"/>
</dbReference>
<name>A0A9P0Q9H0_ACAOB</name>
<comment type="subcellular location">
    <subcellularLocation>
        <location evidence="1">Cell membrane</location>
        <topology evidence="1">Multi-pass membrane protein</topology>
    </subcellularLocation>
</comment>
<sequence>MLGQILLFCHTIYFVQLRLVALREYFMDVIQDKIVVVTDFKNGEMKICPYVLASRSNLNKANSILEIAKSQKRIYDICEIINSTPGFGIVIIMFSVLLHLTVTPYFLLTEIQKGGSTLFIVLQSCWVFVHCLKFYAIIDRCDVCQNEADKILDSVQRVLADYAEESPLKSALIRFAMQLSQCQIRFNTSGLFALDRSIFTSFVAAITTYLVVLIQMNNYQN</sequence>
<proteinExistence type="predicted"/>
<evidence type="ECO:0000256" key="4">
    <source>
        <dbReference type="ARBA" id="ARBA00022989"/>
    </source>
</evidence>
<keyword evidence="2" id="KW-1003">Cell membrane</keyword>
<evidence type="ECO:0000256" key="2">
    <source>
        <dbReference type="ARBA" id="ARBA00022475"/>
    </source>
</evidence>
<protein>
    <recommendedName>
        <fullName evidence="12">Gustatory receptor</fullName>
    </recommendedName>
</protein>
<dbReference type="AlphaFoldDB" id="A0A9P0Q9H0"/>
<keyword evidence="4 8" id="KW-1133">Transmembrane helix</keyword>
<dbReference type="GO" id="GO:0007635">
    <property type="term" value="P:chemosensory behavior"/>
    <property type="evidence" value="ECO:0007669"/>
    <property type="project" value="TreeGrafter"/>
</dbReference>
<reference evidence="10" key="1">
    <citation type="submission" date="2022-03" db="EMBL/GenBank/DDBJ databases">
        <authorList>
            <person name="Sayadi A."/>
        </authorList>
    </citation>
    <scope>NUCLEOTIDE SEQUENCE</scope>
</reference>
<comment type="caution">
    <text evidence="10">The sequence shown here is derived from an EMBL/GenBank/DDBJ whole genome shotgun (WGS) entry which is preliminary data.</text>
</comment>
<evidence type="ECO:0000256" key="3">
    <source>
        <dbReference type="ARBA" id="ARBA00022692"/>
    </source>
</evidence>
<keyword evidence="9" id="KW-0732">Signal</keyword>
<evidence type="ECO:0000256" key="8">
    <source>
        <dbReference type="SAM" id="Phobius"/>
    </source>
</evidence>
<dbReference type="GO" id="GO:0043025">
    <property type="term" value="C:neuronal cell body"/>
    <property type="evidence" value="ECO:0007669"/>
    <property type="project" value="TreeGrafter"/>
</dbReference>
<keyword evidence="6" id="KW-0675">Receptor</keyword>
<dbReference type="PANTHER" id="PTHR21143:SF123">
    <property type="entry name" value="GUSTATORY RECEPTOR FOR SUGAR TASTE 43A-RELATED"/>
    <property type="match status" value="1"/>
</dbReference>
<evidence type="ECO:0000256" key="1">
    <source>
        <dbReference type="ARBA" id="ARBA00004651"/>
    </source>
</evidence>
<dbReference type="GO" id="GO:0007165">
    <property type="term" value="P:signal transduction"/>
    <property type="evidence" value="ECO:0007669"/>
    <property type="project" value="UniProtKB-KW"/>
</dbReference>
<organism evidence="10 11">
    <name type="scientific">Acanthoscelides obtectus</name>
    <name type="common">Bean weevil</name>
    <name type="synonym">Bruchus obtectus</name>
    <dbReference type="NCBI Taxonomy" id="200917"/>
    <lineage>
        <taxon>Eukaryota</taxon>
        <taxon>Metazoa</taxon>
        <taxon>Ecdysozoa</taxon>
        <taxon>Arthropoda</taxon>
        <taxon>Hexapoda</taxon>
        <taxon>Insecta</taxon>
        <taxon>Pterygota</taxon>
        <taxon>Neoptera</taxon>
        <taxon>Endopterygota</taxon>
        <taxon>Coleoptera</taxon>
        <taxon>Polyphaga</taxon>
        <taxon>Cucujiformia</taxon>
        <taxon>Chrysomeloidea</taxon>
        <taxon>Chrysomelidae</taxon>
        <taxon>Bruchinae</taxon>
        <taxon>Bruchini</taxon>
        <taxon>Acanthoscelides</taxon>
    </lineage>
</organism>
<dbReference type="InterPro" id="IPR013604">
    <property type="entry name" value="7TM_chemorcpt"/>
</dbReference>
<keyword evidence="7" id="KW-0807">Transducer</keyword>
<dbReference type="GO" id="GO:0008049">
    <property type="term" value="P:male courtship behavior"/>
    <property type="evidence" value="ECO:0007669"/>
    <property type="project" value="TreeGrafter"/>
</dbReference>
<evidence type="ECO:0000256" key="7">
    <source>
        <dbReference type="ARBA" id="ARBA00023224"/>
    </source>
</evidence>
<feature type="transmembrane region" description="Helical" evidence="8">
    <location>
        <begin position="198"/>
        <end position="216"/>
    </location>
</feature>
<accession>A0A9P0Q9H0</accession>
<feature type="transmembrane region" description="Helical" evidence="8">
    <location>
        <begin position="119"/>
        <end position="138"/>
    </location>
</feature>
<evidence type="ECO:0000313" key="10">
    <source>
        <dbReference type="EMBL" id="CAH2011813.1"/>
    </source>
</evidence>
<evidence type="ECO:0000256" key="6">
    <source>
        <dbReference type="ARBA" id="ARBA00023170"/>
    </source>
</evidence>
<evidence type="ECO:0000256" key="9">
    <source>
        <dbReference type="SAM" id="SignalP"/>
    </source>
</evidence>
<feature type="chain" id="PRO_5040457283" description="Gustatory receptor" evidence="9">
    <location>
        <begin position="18"/>
        <end position="221"/>
    </location>
</feature>
<dbReference type="PANTHER" id="PTHR21143">
    <property type="entry name" value="INVERTEBRATE GUSTATORY RECEPTOR"/>
    <property type="match status" value="1"/>
</dbReference>
<dbReference type="EMBL" id="CAKOFQ010008119">
    <property type="protein sequence ID" value="CAH2011813.1"/>
    <property type="molecule type" value="Genomic_DNA"/>
</dbReference>
<keyword evidence="11" id="KW-1185">Reference proteome</keyword>
<gene>
    <name evidence="10" type="ORF">ACAOBT_LOCUS32423</name>
</gene>